<dbReference type="InterPro" id="IPR002641">
    <property type="entry name" value="PNPLA_dom"/>
</dbReference>
<dbReference type="Pfam" id="PF12536">
    <property type="entry name" value="DUF3734"/>
    <property type="match status" value="1"/>
</dbReference>
<keyword evidence="1 4" id="KW-0378">Hydrolase</keyword>
<dbReference type="RefSeq" id="WP_090663090.1">
    <property type="nucleotide sequence ID" value="NZ_FMZX01000004.1"/>
</dbReference>
<dbReference type="SUPFAM" id="SSF52151">
    <property type="entry name" value="FabD/lysophospholipase-like"/>
    <property type="match status" value="1"/>
</dbReference>
<feature type="short sequence motif" description="GXGXXG" evidence="4">
    <location>
        <begin position="17"/>
        <end position="22"/>
    </location>
</feature>
<feature type="short sequence motif" description="GXSXG" evidence="4">
    <location>
        <begin position="44"/>
        <end position="48"/>
    </location>
</feature>
<protein>
    <submittedName>
        <fullName evidence="6">NTE family protein</fullName>
    </submittedName>
</protein>
<evidence type="ECO:0000313" key="7">
    <source>
        <dbReference type="Proteomes" id="UP000198925"/>
    </source>
</evidence>
<keyword evidence="2 4" id="KW-0442">Lipid degradation</keyword>
<dbReference type="InterPro" id="IPR021095">
    <property type="entry name" value="DUF3734"/>
</dbReference>
<evidence type="ECO:0000256" key="4">
    <source>
        <dbReference type="PROSITE-ProRule" id="PRU01161"/>
    </source>
</evidence>
<gene>
    <name evidence="6" type="ORF">SAMN04487779_1004153</name>
</gene>
<organism evidence="6 7">
    <name type="scientific">Belnapia rosea</name>
    <dbReference type="NCBI Taxonomy" id="938405"/>
    <lineage>
        <taxon>Bacteria</taxon>
        <taxon>Pseudomonadati</taxon>
        <taxon>Pseudomonadota</taxon>
        <taxon>Alphaproteobacteria</taxon>
        <taxon>Acetobacterales</taxon>
        <taxon>Roseomonadaceae</taxon>
        <taxon>Belnapia</taxon>
    </lineage>
</organism>
<dbReference type="InterPro" id="IPR016035">
    <property type="entry name" value="Acyl_Trfase/lysoPLipase"/>
</dbReference>
<proteinExistence type="predicted"/>
<feature type="short sequence motif" description="DGA/G" evidence="4">
    <location>
        <begin position="207"/>
        <end position="209"/>
    </location>
</feature>
<dbReference type="Gene3D" id="3.40.1090.10">
    <property type="entry name" value="Cytosolic phospholipase A2 catalytic domain"/>
    <property type="match status" value="2"/>
</dbReference>
<dbReference type="Proteomes" id="UP000198925">
    <property type="component" value="Unassembled WGS sequence"/>
</dbReference>
<dbReference type="CDD" id="cd07209">
    <property type="entry name" value="Pat_hypo_Ecoli_Z1214_like"/>
    <property type="match status" value="1"/>
</dbReference>
<evidence type="ECO:0000256" key="3">
    <source>
        <dbReference type="ARBA" id="ARBA00023098"/>
    </source>
</evidence>
<evidence type="ECO:0000313" key="6">
    <source>
        <dbReference type="EMBL" id="SDD08568.1"/>
    </source>
</evidence>
<reference evidence="6 7" key="1">
    <citation type="submission" date="2016-10" db="EMBL/GenBank/DDBJ databases">
        <authorList>
            <person name="de Groot N.N."/>
        </authorList>
    </citation>
    <scope>NUCLEOTIDE SEQUENCE [LARGE SCALE GENOMIC DNA]</scope>
    <source>
        <strain evidence="6 7">CPCC 100156</strain>
    </source>
</reference>
<sequence>MDPIPCPFSRIALVLQGGGALGSYQAGVYQALHEAGLEPDWLAGVSIGAINATIIAGNRREDRLPRLRAFWERVTERRLWPFNPLGDDLRRLRNGQSALSTIALGTPGFFAPNSVNPWLAPRGAPGATAFYDTAPLRQTLQELVDWQLLAEPGGHPRLAVGAVNVTTGNFRFFDSAEMRLAPEHVMASGALPPGLPMVKVEGAWYWDGGLVSNTPLQYLLEDEMDSRDALVFQVDLFPARGALPRSMEDVLGREKDIRYSSRTRMNTDAFTARREWMVRLRQILAKVPEEALTEEDRALRESLARLPRLAILQLVYQARAYEGQSKDYEFGPETMREHWASGYEDTVRTLSHRDWLQLPPEVPGIVTHDLHREAE</sequence>
<name>A0A1G6RVH2_9PROT</name>
<dbReference type="GO" id="GO:0016042">
    <property type="term" value="P:lipid catabolic process"/>
    <property type="evidence" value="ECO:0007669"/>
    <property type="project" value="UniProtKB-UniRule"/>
</dbReference>
<accession>A0A1G6RVH2</accession>
<keyword evidence="7" id="KW-1185">Reference proteome</keyword>
<evidence type="ECO:0000256" key="1">
    <source>
        <dbReference type="ARBA" id="ARBA00022801"/>
    </source>
</evidence>
<dbReference type="InterPro" id="IPR050301">
    <property type="entry name" value="NTE"/>
</dbReference>
<dbReference type="EMBL" id="FMZX01000004">
    <property type="protein sequence ID" value="SDD08568.1"/>
    <property type="molecule type" value="Genomic_DNA"/>
</dbReference>
<dbReference type="STRING" id="938405.SAMN02927895_04240"/>
<dbReference type="PANTHER" id="PTHR14226:SF57">
    <property type="entry name" value="BLR7027 PROTEIN"/>
    <property type="match status" value="1"/>
</dbReference>
<dbReference type="PANTHER" id="PTHR14226">
    <property type="entry name" value="NEUROPATHY TARGET ESTERASE/SWISS CHEESE D.MELANOGASTER"/>
    <property type="match status" value="1"/>
</dbReference>
<feature type="active site" description="Nucleophile" evidence="4">
    <location>
        <position position="46"/>
    </location>
</feature>
<dbReference type="PROSITE" id="PS51635">
    <property type="entry name" value="PNPLA"/>
    <property type="match status" value="1"/>
</dbReference>
<evidence type="ECO:0000259" key="5">
    <source>
        <dbReference type="PROSITE" id="PS51635"/>
    </source>
</evidence>
<dbReference type="GO" id="GO:0016787">
    <property type="term" value="F:hydrolase activity"/>
    <property type="evidence" value="ECO:0007669"/>
    <property type="project" value="UniProtKB-UniRule"/>
</dbReference>
<evidence type="ECO:0000256" key="2">
    <source>
        <dbReference type="ARBA" id="ARBA00022963"/>
    </source>
</evidence>
<feature type="domain" description="PNPLA" evidence="5">
    <location>
        <begin position="13"/>
        <end position="220"/>
    </location>
</feature>
<dbReference type="AlphaFoldDB" id="A0A1G6RVH2"/>
<keyword evidence="3 4" id="KW-0443">Lipid metabolism</keyword>
<dbReference type="Pfam" id="PF01734">
    <property type="entry name" value="Patatin"/>
    <property type="match status" value="1"/>
</dbReference>
<feature type="active site" description="Proton acceptor" evidence="4">
    <location>
        <position position="207"/>
    </location>
</feature>